<dbReference type="Gene3D" id="3.40.50.920">
    <property type="match status" value="1"/>
</dbReference>
<name>A0A8J7SPT5_9PROT</name>
<keyword evidence="6" id="KW-1185">Reference proteome</keyword>
<dbReference type="PANTHER" id="PTHR43257">
    <property type="entry name" value="PYRUVATE DEHYDROGENASE E1 COMPONENT BETA SUBUNIT"/>
    <property type="match status" value="1"/>
</dbReference>
<dbReference type="PANTHER" id="PTHR43257:SF2">
    <property type="entry name" value="PYRUVATE DEHYDROGENASE E1 COMPONENT SUBUNIT BETA"/>
    <property type="match status" value="1"/>
</dbReference>
<evidence type="ECO:0000313" key="6">
    <source>
        <dbReference type="Proteomes" id="UP000672602"/>
    </source>
</evidence>
<protein>
    <submittedName>
        <fullName evidence="5">Alpha-ketoacid dehydrogenase subunit beta</fullName>
    </submittedName>
</protein>
<evidence type="ECO:0000313" key="5">
    <source>
        <dbReference type="EMBL" id="MBP5858546.1"/>
    </source>
</evidence>
<dbReference type="SUPFAM" id="SSF52518">
    <property type="entry name" value="Thiamin diphosphate-binding fold (THDP-binding)"/>
    <property type="match status" value="1"/>
</dbReference>
<keyword evidence="3" id="KW-0786">Thiamine pyrophosphate</keyword>
<dbReference type="EMBL" id="JAGMWN010000009">
    <property type="protein sequence ID" value="MBP5858546.1"/>
    <property type="molecule type" value="Genomic_DNA"/>
</dbReference>
<dbReference type="CDD" id="cd07036">
    <property type="entry name" value="TPP_PYR_E1-PDHc-beta_like"/>
    <property type="match status" value="1"/>
</dbReference>
<accession>A0A8J7SPT5</accession>
<evidence type="ECO:0000256" key="3">
    <source>
        <dbReference type="ARBA" id="ARBA00023052"/>
    </source>
</evidence>
<sequence length="312" mass="33598">MTADPRVVLLGEDVGAPGGPYGLTRGLLDEFGAARVRDTPISEGALSGCAVGAAMSGLRPIVEIMFFDFMTLALDQLVNNAAKYSFYQGGDGARDRRSLPLVVRTLYGGRASMGPQHSQSLESWLCHVPGLKVAFPASAQEAYGVLRAAVDDPDPVIVIEPIAGLTRESDFDADAYRPGDMAPGKSRTVLSGNSVTVVSYGPAVDLCSEAIRTMGVDAELIDLVWLQPWDIEAVRASVERTNRLVIVHDAAENQGVGAEIAARIGRDAFWYLDAPITRVGARFSPIPVRKRDWSDVLPTKERIISAIREVVY</sequence>
<gene>
    <name evidence="5" type="ORF">KAJ83_16105</name>
</gene>
<dbReference type="GO" id="GO:0016491">
    <property type="term" value="F:oxidoreductase activity"/>
    <property type="evidence" value="ECO:0007669"/>
    <property type="project" value="UniProtKB-KW"/>
</dbReference>
<keyword evidence="2" id="KW-0560">Oxidoreductase</keyword>
<dbReference type="SMART" id="SM00861">
    <property type="entry name" value="Transket_pyr"/>
    <property type="match status" value="1"/>
</dbReference>
<proteinExistence type="predicted"/>
<evidence type="ECO:0000256" key="1">
    <source>
        <dbReference type="ARBA" id="ARBA00001964"/>
    </source>
</evidence>
<dbReference type="InterPro" id="IPR005475">
    <property type="entry name" value="Transketolase-like_Pyr-bd"/>
</dbReference>
<evidence type="ECO:0000256" key="2">
    <source>
        <dbReference type="ARBA" id="ARBA00023002"/>
    </source>
</evidence>
<reference evidence="5" key="1">
    <citation type="submission" date="2021-04" db="EMBL/GenBank/DDBJ databases">
        <authorList>
            <person name="Zhang D.-C."/>
        </authorList>
    </citation>
    <scope>NUCLEOTIDE SEQUENCE</scope>
    <source>
        <strain evidence="5">CGMCC 1.15697</strain>
    </source>
</reference>
<dbReference type="AlphaFoldDB" id="A0A8J7SPT5"/>
<dbReference type="Proteomes" id="UP000672602">
    <property type="component" value="Unassembled WGS sequence"/>
</dbReference>
<dbReference type="Gene3D" id="3.40.50.970">
    <property type="match status" value="1"/>
</dbReference>
<comment type="cofactor">
    <cofactor evidence="1">
        <name>thiamine diphosphate</name>
        <dbReference type="ChEBI" id="CHEBI:58937"/>
    </cofactor>
</comment>
<dbReference type="SUPFAM" id="SSF52922">
    <property type="entry name" value="TK C-terminal domain-like"/>
    <property type="match status" value="1"/>
</dbReference>
<dbReference type="Pfam" id="PF02780">
    <property type="entry name" value="Transketolase_C"/>
    <property type="match status" value="1"/>
</dbReference>
<dbReference type="InterPro" id="IPR029061">
    <property type="entry name" value="THDP-binding"/>
</dbReference>
<comment type="caution">
    <text evidence="5">The sequence shown here is derived from an EMBL/GenBank/DDBJ whole genome shotgun (WGS) entry which is preliminary data.</text>
</comment>
<feature type="domain" description="Transketolase-like pyrimidine-binding" evidence="4">
    <location>
        <begin position="1"/>
        <end position="167"/>
    </location>
</feature>
<dbReference type="InterPro" id="IPR033248">
    <property type="entry name" value="Transketolase_C"/>
</dbReference>
<dbReference type="InterPro" id="IPR009014">
    <property type="entry name" value="Transketo_C/PFOR_II"/>
</dbReference>
<evidence type="ECO:0000259" key="4">
    <source>
        <dbReference type="SMART" id="SM00861"/>
    </source>
</evidence>
<organism evidence="5 6">
    <name type="scientific">Marivibrio halodurans</name>
    <dbReference type="NCBI Taxonomy" id="2039722"/>
    <lineage>
        <taxon>Bacteria</taxon>
        <taxon>Pseudomonadati</taxon>
        <taxon>Pseudomonadota</taxon>
        <taxon>Alphaproteobacteria</taxon>
        <taxon>Rhodospirillales</taxon>
        <taxon>Rhodospirillaceae</taxon>
        <taxon>Marivibrio</taxon>
    </lineage>
</organism>
<dbReference type="Pfam" id="PF02779">
    <property type="entry name" value="Transket_pyr"/>
    <property type="match status" value="1"/>
</dbReference>